<keyword evidence="3" id="KW-1185">Reference proteome</keyword>
<dbReference type="PANTHER" id="PTHR43591">
    <property type="entry name" value="METHYLTRANSFERASE"/>
    <property type="match status" value="1"/>
</dbReference>
<dbReference type="Pfam" id="PF08241">
    <property type="entry name" value="Methyltransf_11"/>
    <property type="match status" value="1"/>
</dbReference>
<dbReference type="InterPro" id="IPR013216">
    <property type="entry name" value="Methyltransf_11"/>
</dbReference>
<dbReference type="Proteomes" id="UP000019141">
    <property type="component" value="Unassembled WGS sequence"/>
</dbReference>
<protein>
    <recommendedName>
        <fullName evidence="1">Methyltransferase type 11 domain-containing protein</fullName>
    </recommendedName>
</protein>
<dbReference type="Gene3D" id="3.40.50.150">
    <property type="entry name" value="Vaccinia Virus protein VP39"/>
    <property type="match status" value="1"/>
</dbReference>
<evidence type="ECO:0000313" key="3">
    <source>
        <dbReference type="Proteomes" id="UP000019141"/>
    </source>
</evidence>
<evidence type="ECO:0000313" key="2">
    <source>
        <dbReference type="EMBL" id="ETW97445.1"/>
    </source>
</evidence>
<accession>W4LIB1</accession>
<dbReference type="SUPFAM" id="SSF53335">
    <property type="entry name" value="S-adenosyl-L-methionine-dependent methyltransferases"/>
    <property type="match status" value="1"/>
</dbReference>
<dbReference type="PANTHER" id="PTHR43591:SF24">
    <property type="entry name" value="2-METHOXY-6-POLYPRENYL-1,4-BENZOQUINOL METHYLASE, MITOCHONDRIAL"/>
    <property type="match status" value="1"/>
</dbReference>
<reference evidence="2 3" key="1">
    <citation type="journal article" date="2014" name="Nature">
        <title>An environmental bacterial taxon with a large and distinct metabolic repertoire.</title>
        <authorList>
            <person name="Wilson M.C."/>
            <person name="Mori T."/>
            <person name="Ruckert C."/>
            <person name="Uria A.R."/>
            <person name="Helf M.J."/>
            <person name="Takada K."/>
            <person name="Gernert C."/>
            <person name="Steffens U.A."/>
            <person name="Heycke N."/>
            <person name="Schmitt S."/>
            <person name="Rinke C."/>
            <person name="Helfrich E.J."/>
            <person name="Brachmann A.O."/>
            <person name="Gurgui C."/>
            <person name="Wakimoto T."/>
            <person name="Kracht M."/>
            <person name="Crusemann M."/>
            <person name="Hentschel U."/>
            <person name="Abe I."/>
            <person name="Matsunaga S."/>
            <person name="Kalinowski J."/>
            <person name="Takeyama H."/>
            <person name="Piel J."/>
        </authorList>
    </citation>
    <scope>NUCLEOTIDE SEQUENCE [LARGE SCALE GENOMIC DNA]</scope>
    <source>
        <strain evidence="3">TSY1</strain>
    </source>
</reference>
<dbReference type="EMBL" id="AZHW01000665">
    <property type="protein sequence ID" value="ETW97445.1"/>
    <property type="molecule type" value="Genomic_DNA"/>
</dbReference>
<sequence>MATVNNQQYLKQEQYQNSQNLDTRIDLHERFTVGQNNWFRWSFERFTVPSPARILELGCGTGMLWRQNLDRLSSDWSVHLSDFSAGMIHKTRTGLRQAQPACHAHYQVIDAQAIPYADQTFDAVIAHHMLYHLPDRSRALREIHRVLKPDGMLYATANSLHYFEEVYALLIG</sequence>
<name>W4LIB1_ENTF1</name>
<gene>
    <name evidence="2" type="ORF">ETSY1_22635</name>
</gene>
<dbReference type="InterPro" id="IPR029063">
    <property type="entry name" value="SAM-dependent_MTases_sf"/>
</dbReference>
<dbReference type="HOGENOM" id="CLU_070643_1_1_7"/>
<organism evidence="2 3">
    <name type="scientific">Entotheonella factor</name>
    <dbReference type="NCBI Taxonomy" id="1429438"/>
    <lineage>
        <taxon>Bacteria</taxon>
        <taxon>Pseudomonadati</taxon>
        <taxon>Nitrospinota/Tectimicrobiota group</taxon>
        <taxon>Candidatus Tectimicrobiota</taxon>
        <taxon>Candidatus Entotheonellia</taxon>
        <taxon>Candidatus Entotheonellales</taxon>
        <taxon>Candidatus Entotheonellaceae</taxon>
        <taxon>Candidatus Entotheonella</taxon>
    </lineage>
</organism>
<comment type="caution">
    <text evidence="2">The sequence shown here is derived from an EMBL/GenBank/DDBJ whole genome shotgun (WGS) entry which is preliminary data.</text>
</comment>
<feature type="domain" description="Methyltransferase type 11" evidence="1">
    <location>
        <begin position="55"/>
        <end position="154"/>
    </location>
</feature>
<proteinExistence type="predicted"/>
<evidence type="ECO:0000259" key="1">
    <source>
        <dbReference type="Pfam" id="PF08241"/>
    </source>
</evidence>
<dbReference type="GO" id="GO:0008757">
    <property type="term" value="F:S-adenosylmethionine-dependent methyltransferase activity"/>
    <property type="evidence" value="ECO:0007669"/>
    <property type="project" value="InterPro"/>
</dbReference>
<feature type="non-terminal residue" evidence="2">
    <location>
        <position position="172"/>
    </location>
</feature>
<dbReference type="CDD" id="cd02440">
    <property type="entry name" value="AdoMet_MTases"/>
    <property type="match status" value="1"/>
</dbReference>
<dbReference type="AlphaFoldDB" id="W4LIB1"/>